<dbReference type="Proteomes" id="UP000615446">
    <property type="component" value="Unassembled WGS sequence"/>
</dbReference>
<evidence type="ECO:0000313" key="3">
    <source>
        <dbReference type="Proteomes" id="UP000615446"/>
    </source>
</evidence>
<proteinExistence type="predicted"/>
<reference evidence="2" key="1">
    <citation type="submission" date="2019-10" db="EMBL/GenBank/DDBJ databases">
        <title>Conservation and host-specific expression of non-tandemly repeated heterogenous ribosome RNA gene in arbuscular mycorrhizal fungi.</title>
        <authorList>
            <person name="Maeda T."/>
            <person name="Kobayashi Y."/>
            <person name="Nakagawa T."/>
            <person name="Ezawa T."/>
            <person name="Yamaguchi K."/>
            <person name="Bino T."/>
            <person name="Nishimoto Y."/>
            <person name="Shigenobu S."/>
            <person name="Kawaguchi M."/>
        </authorList>
    </citation>
    <scope>NUCLEOTIDE SEQUENCE</scope>
    <source>
        <strain evidence="2">HR1</strain>
    </source>
</reference>
<dbReference type="EMBL" id="BLAL01000072">
    <property type="protein sequence ID" value="GES83677.1"/>
    <property type="molecule type" value="Genomic_DNA"/>
</dbReference>
<evidence type="ECO:0000313" key="2">
    <source>
        <dbReference type="EMBL" id="GES83677.1"/>
    </source>
</evidence>
<organism evidence="2 3">
    <name type="scientific">Rhizophagus clarus</name>
    <dbReference type="NCBI Taxonomy" id="94130"/>
    <lineage>
        <taxon>Eukaryota</taxon>
        <taxon>Fungi</taxon>
        <taxon>Fungi incertae sedis</taxon>
        <taxon>Mucoromycota</taxon>
        <taxon>Glomeromycotina</taxon>
        <taxon>Glomeromycetes</taxon>
        <taxon>Glomerales</taxon>
        <taxon>Glomeraceae</taxon>
        <taxon>Rhizophagus</taxon>
    </lineage>
</organism>
<protein>
    <submittedName>
        <fullName evidence="2">Uncharacterized protein</fullName>
    </submittedName>
</protein>
<dbReference type="AlphaFoldDB" id="A0A8H3QLN1"/>
<feature type="region of interest" description="Disordered" evidence="1">
    <location>
        <begin position="65"/>
        <end position="96"/>
    </location>
</feature>
<sequence>MDKINLTTNKILEKETKSRYNYTISYKAVNMRGLSNTLENELDFQEFISEYQKVISSEKKMLHTENNIRSSSKEEIKIQTKKKKKSRSIREDDLSKKEKTRSEVIANLINKGTTYDIPPSYPVFDMKLSVFINKNNLTTQTQVNQTSTTSTPIIIQLPSQFYQNPTNIHLELPLNLGKLPSIGEFFHHLDLKYNCDNVYTKFEDAFLEEEITVML</sequence>
<name>A0A8H3QLN1_9GLOM</name>
<dbReference type="OrthoDB" id="10505415at2759"/>
<accession>A0A8H3QLN1</accession>
<evidence type="ECO:0000256" key="1">
    <source>
        <dbReference type="SAM" id="MobiDB-lite"/>
    </source>
</evidence>
<comment type="caution">
    <text evidence="2">The sequence shown here is derived from an EMBL/GenBank/DDBJ whole genome shotgun (WGS) entry which is preliminary data.</text>
</comment>
<gene>
    <name evidence="2" type="ORF">RCL2_001082900</name>
</gene>